<keyword evidence="3" id="KW-1185">Reference proteome</keyword>
<dbReference type="InterPro" id="IPR012341">
    <property type="entry name" value="6hp_glycosidase-like_sf"/>
</dbReference>
<accession>A0AAD2CE99</accession>
<dbReference type="Gene3D" id="1.50.10.10">
    <property type="match status" value="1"/>
</dbReference>
<proteinExistence type="predicted"/>
<keyword evidence="1" id="KW-0479">Metal-binding</keyword>
<reference evidence="2" key="1">
    <citation type="submission" date="2023-08" db="EMBL/GenBank/DDBJ databases">
        <authorList>
            <person name="Audoor S."/>
            <person name="Bilcke G."/>
        </authorList>
    </citation>
    <scope>NUCLEOTIDE SEQUENCE</scope>
</reference>
<name>A0AAD2CE99_9STRA</name>
<feature type="binding site" evidence="1">
    <location>
        <position position="345"/>
    </location>
    <ligand>
        <name>Zn(2+)</name>
        <dbReference type="ChEBI" id="CHEBI:29105"/>
    </ligand>
</feature>
<dbReference type="PANTHER" id="PTHR12736:SF7">
    <property type="entry name" value="LANC-LIKE PROTEIN 3"/>
    <property type="match status" value="1"/>
</dbReference>
<dbReference type="Proteomes" id="UP001295423">
    <property type="component" value="Unassembled WGS sequence"/>
</dbReference>
<comment type="caution">
    <text evidence="2">The sequence shown here is derived from an EMBL/GenBank/DDBJ whole genome shotgun (WGS) entry which is preliminary data.</text>
</comment>
<keyword evidence="1" id="KW-0862">Zinc</keyword>
<dbReference type="GO" id="GO:0005975">
    <property type="term" value="P:carbohydrate metabolic process"/>
    <property type="evidence" value="ECO:0007669"/>
    <property type="project" value="InterPro"/>
</dbReference>
<sequence>MAAPIDDARYFSTKLLDRYTLPSRESLVSFAADVTEHCSSQASDDDSSSERHNLGSLYGDALGPQVYVRLQWAIRRETSFDKRKNNLALAKKYAEESLEYTLASSSAKRRVALLESRWVGSMTMLIAIESRMENMENQRDQVCQQLLRRLTRNCQGLPSQECEVLYGRAGAIQAILWLRGELQLPSMGRSFCLDMAEHVLQVGIDNASAAPQLQLPLVWYWYDKIYLGAAHGIVGILQTLLQLESKELIELERRVPNALQIMEQTIDALCQFYCFDESGNLMSSVGNNNKKDRLVHWCHGAPGWILLLILASKVLSKPSNLELAKITAVQTLWNRGLLKKGLGLCHGIAGNGFVLLRLSHALEGDEQNLWYHRALQYASFGMAHYDRLKEIPDQPFSLYEGLSGFVCFLLACADHNDSRSSQFPLYEFW</sequence>
<organism evidence="2 3">
    <name type="scientific">Cylindrotheca closterium</name>
    <dbReference type="NCBI Taxonomy" id="2856"/>
    <lineage>
        <taxon>Eukaryota</taxon>
        <taxon>Sar</taxon>
        <taxon>Stramenopiles</taxon>
        <taxon>Ochrophyta</taxon>
        <taxon>Bacillariophyta</taxon>
        <taxon>Bacillariophyceae</taxon>
        <taxon>Bacillariophycidae</taxon>
        <taxon>Bacillariales</taxon>
        <taxon>Bacillariaceae</taxon>
        <taxon>Cylindrotheca</taxon>
    </lineage>
</organism>
<dbReference type="GO" id="GO:0005886">
    <property type="term" value="C:plasma membrane"/>
    <property type="evidence" value="ECO:0007669"/>
    <property type="project" value="TreeGrafter"/>
</dbReference>
<gene>
    <name evidence="2" type="ORF">CYCCA115_LOCUS2130</name>
</gene>
<evidence type="ECO:0000256" key="1">
    <source>
        <dbReference type="PIRSR" id="PIRSR607822-1"/>
    </source>
</evidence>
<dbReference type="PRINTS" id="PR01950">
    <property type="entry name" value="LANCSUPER"/>
</dbReference>
<feature type="binding site" evidence="1">
    <location>
        <position position="298"/>
    </location>
    <ligand>
        <name>Zn(2+)</name>
        <dbReference type="ChEBI" id="CHEBI:29105"/>
    </ligand>
</feature>
<dbReference type="GO" id="GO:0031179">
    <property type="term" value="P:peptide modification"/>
    <property type="evidence" value="ECO:0007669"/>
    <property type="project" value="InterPro"/>
</dbReference>
<dbReference type="PANTHER" id="PTHR12736">
    <property type="entry name" value="LANC-LIKE PROTEIN"/>
    <property type="match status" value="1"/>
</dbReference>
<feature type="binding site" evidence="1">
    <location>
        <position position="346"/>
    </location>
    <ligand>
        <name>Zn(2+)</name>
        <dbReference type="ChEBI" id="CHEBI:29105"/>
    </ligand>
</feature>
<evidence type="ECO:0000313" key="3">
    <source>
        <dbReference type="Proteomes" id="UP001295423"/>
    </source>
</evidence>
<dbReference type="CDD" id="cd04794">
    <property type="entry name" value="euk_LANCL"/>
    <property type="match status" value="1"/>
</dbReference>
<dbReference type="GO" id="GO:0046872">
    <property type="term" value="F:metal ion binding"/>
    <property type="evidence" value="ECO:0007669"/>
    <property type="project" value="UniProtKB-KW"/>
</dbReference>
<dbReference type="AlphaFoldDB" id="A0AAD2CE99"/>
<dbReference type="EMBL" id="CAKOGP040000113">
    <property type="protein sequence ID" value="CAJ1930875.1"/>
    <property type="molecule type" value="Genomic_DNA"/>
</dbReference>
<protein>
    <submittedName>
        <fullName evidence="2">Uncharacterized protein</fullName>
    </submittedName>
</protein>
<dbReference type="InterPro" id="IPR007822">
    <property type="entry name" value="LANC-like"/>
</dbReference>
<dbReference type="SMART" id="SM01260">
    <property type="entry name" value="LANC_like"/>
    <property type="match status" value="1"/>
</dbReference>
<evidence type="ECO:0000313" key="2">
    <source>
        <dbReference type="EMBL" id="CAJ1930875.1"/>
    </source>
</evidence>
<dbReference type="SUPFAM" id="SSF158745">
    <property type="entry name" value="LanC-like"/>
    <property type="match status" value="1"/>
</dbReference>
<dbReference type="Pfam" id="PF05147">
    <property type="entry name" value="LANC_like"/>
    <property type="match status" value="1"/>
</dbReference>